<feature type="domain" description="Alpha-2-macroglobulin bait region" evidence="10">
    <location>
        <begin position="452"/>
        <end position="591"/>
    </location>
</feature>
<evidence type="ECO:0000259" key="10">
    <source>
        <dbReference type="SMART" id="SM01359"/>
    </source>
</evidence>
<keyword evidence="5 9" id="KW-0732">Signal</keyword>
<organism evidence="13 14">
    <name type="scientific">Esox lucius</name>
    <name type="common">Northern pike</name>
    <dbReference type="NCBI Taxonomy" id="8010"/>
    <lineage>
        <taxon>Eukaryota</taxon>
        <taxon>Metazoa</taxon>
        <taxon>Chordata</taxon>
        <taxon>Craniata</taxon>
        <taxon>Vertebrata</taxon>
        <taxon>Euteleostomi</taxon>
        <taxon>Actinopterygii</taxon>
        <taxon>Neopterygii</taxon>
        <taxon>Teleostei</taxon>
        <taxon>Protacanthopterygii</taxon>
        <taxon>Esociformes</taxon>
        <taxon>Esocidae</taxon>
        <taxon>Esox</taxon>
    </lineage>
</organism>
<dbReference type="InterPro" id="IPR019742">
    <property type="entry name" value="MacrogloblnA2_CS"/>
</dbReference>
<dbReference type="InterPro" id="IPR040839">
    <property type="entry name" value="MG4"/>
</dbReference>
<evidence type="ECO:0008006" key="15">
    <source>
        <dbReference type="Google" id="ProtNLM"/>
    </source>
</evidence>
<dbReference type="Gene3D" id="6.20.50.160">
    <property type="match status" value="1"/>
</dbReference>
<reference evidence="13" key="2">
    <citation type="submission" date="2025-08" db="UniProtKB">
        <authorList>
            <consortium name="Ensembl"/>
        </authorList>
    </citation>
    <scope>IDENTIFICATION</scope>
</reference>
<evidence type="ECO:0000256" key="7">
    <source>
        <dbReference type="ARBA" id="ARBA00023157"/>
    </source>
</evidence>
<dbReference type="SMART" id="SM01359">
    <property type="entry name" value="A2M_N_2"/>
    <property type="match status" value="1"/>
</dbReference>
<evidence type="ECO:0000256" key="4">
    <source>
        <dbReference type="ARBA" id="ARBA00022690"/>
    </source>
</evidence>
<dbReference type="SUPFAM" id="SSF81296">
    <property type="entry name" value="E set domains"/>
    <property type="match status" value="1"/>
</dbReference>
<evidence type="ECO:0000256" key="9">
    <source>
        <dbReference type="SAM" id="SignalP"/>
    </source>
</evidence>
<dbReference type="SMART" id="SM01360">
    <property type="entry name" value="A2M"/>
    <property type="match status" value="1"/>
</dbReference>
<dbReference type="InterPro" id="IPR014756">
    <property type="entry name" value="Ig_E-set"/>
</dbReference>
<dbReference type="InterPro" id="IPR041555">
    <property type="entry name" value="MG3"/>
</dbReference>
<proteinExistence type="inferred from homology"/>
<dbReference type="Pfam" id="PF00207">
    <property type="entry name" value="A2M"/>
    <property type="match status" value="1"/>
</dbReference>
<dbReference type="Gene3D" id="2.20.130.20">
    <property type="match status" value="1"/>
</dbReference>
<dbReference type="Gene3D" id="2.60.120.1540">
    <property type="match status" value="1"/>
</dbReference>
<dbReference type="GO" id="GO:0004867">
    <property type="term" value="F:serine-type endopeptidase inhibitor activity"/>
    <property type="evidence" value="ECO:0007669"/>
    <property type="project" value="UniProtKB-KW"/>
</dbReference>
<dbReference type="Pfam" id="PF07678">
    <property type="entry name" value="TED_complement"/>
    <property type="match status" value="1"/>
</dbReference>
<keyword evidence="3" id="KW-0964">Secreted</keyword>
<keyword evidence="7" id="KW-1015">Disulfide bond</keyword>
<dbReference type="InterPro" id="IPR041813">
    <property type="entry name" value="A2M_TED"/>
</dbReference>
<name>A0AAY5JYW8_ESOLU</name>
<keyword evidence="8" id="KW-0325">Glycoprotein</keyword>
<dbReference type="InterPro" id="IPR008930">
    <property type="entry name" value="Terpenoid_cyclase/PrenylTrfase"/>
</dbReference>
<dbReference type="PANTHER" id="PTHR11412">
    <property type="entry name" value="MACROGLOBULIN / COMPLEMENT"/>
    <property type="match status" value="1"/>
</dbReference>
<evidence type="ECO:0000256" key="8">
    <source>
        <dbReference type="ARBA" id="ARBA00023180"/>
    </source>
</evidence>
<dbReference type="CDD" id="cd02897">
    <property type="entry name" value="A2M_2"/>
    <property type="match status" value="1"/>
</dbReference>
<comment type="similarity">
    <text evidence="2">Belongs to the protease inhibitor I39 (alpha-2-macroglobulin) family.</text>
</comment>
<evidence type="ECO:0000256" key="5">
    <source>
        <dbReference type="ARBA" id="ARBA00022729"/>
    </source>
</evidence>
<dbReference type="SUPFAM" id="SSF49410">
    <property type="entry name" value="Alpha-macroglobulin receptor domain"/>
    <property type="match status" value="1"/>
</dbReference>
<dbReference type="SUPFAM" id="SSF48239">
    <property type="entry name" value="Terpenoid cyclases/Protein prenyltransferases"/>
    <property type="match status" value="1"/>
</dbReference>
<comment type="subcellular location">
    <subcellularLocation>
        <location evidence="1">Secreted</location>
    </subcellularLocation>
</comment>
<dbReference type="Pfam" id="PF07703">
    <property type="entry name" value="A2M_BRD"/>
    <property type="match status" value="1"/>
</dbReference>
<dbReference type="GO" id="GO:0007399">
    <property type="term" value="P:nervous system development"/>
    <property type="evidence" value="ECO:0007669"/>
    <property type="project" value="UniProtKB-ARBA"/>
</dbReference>
<evidence type="ECO:0000256" key="6">
    <source>
        <dbReference type="ARBA" id="ARBA00022900"/>
    </source>
</evidence>
<dbReference type="Gene3D" id="1.50.10.20">
    <property type="match status" value="1"/>
</dbReference>
<keyword evidence="6" id="KW-0722">Serine protease inhibitor</keyword>
<dbReference type="PROSITE" id="PS00477">
    <property type="entry name" value="ALPHA_2_MACROGLOBULIN"/>
    <property type="match status" value="1"/>
</dbReference>
<dbReference type="InterPro" id="IPR013783">
    <property type="entry name" value="Ig-like_fold"/>
</dbReference>
<dbReference type="FunFam" id="1.50.10.20:FF:000001">
    <property type="entry name" value="CD109 isoform 1"/>
    <property type="match status" value="1"/>
</dbReference>
<evidence type="ECO:0000259" key="11">
    <source>
        <dbReference type="SMART" id="SM01360"/>
    </source>
</evidence>
<dbReference type="Gene3D" id="2.60.40.10">
    <property type="entry name" value="Immunoglobulins"/>
    <property type="match status" value="1"/>
</dbReference>
<evidence type="ECO:0000259" key="12">
    <source>
        <dbReference type="SMART" id="SM01361"/>
    </source>
</evidence>
<feature type="domain" description="Alpha-macroglobulin receptor-binding" evidence="12">
    <location>
        <begin position="1320"/>
        <end position="1403"/>
    </location>
</feature>
<dbReference type="InterPro" id="IPR011625">
    <property type="entry name" value="A2M_N_BRD"/>
</dbReference>
<accession>A0AAY5JYW8</accession>
<dbReference type="InterPro" id="IPR036595">
    <property type="entry name" value="A-macroglobulin_rcpt-bd_sf"/>
</dbReference>
<feature type="domain" description="Alpha-2-macroglobulin" evidence="11">
    <location>
        <begin position="707"/>
        <end position="796"/>
    </location>
</feature>
<evidence type="ECO:0000256" key="2">
    <source>
        <dbReference type="ARBA" id="ARBA00010952"/>
    </source>
</evidence>
<dbReference type="Pfam" id="PF07677">
    <property type="entry name" value="A2M_recep"/>
    <property type="match status" value="1"/>
</dbReference>
<sequence>MFPSGIQVWRWMLFAYFHRLCVCQDIQETPRPSYLVTIPAVIPAGLEARFCASLLQPKETLVMTISLIDDEQNSTLLRESSDQEFHRCFQFQAPELQVEKILMFKVEVRGETFVSTEERKVKIKPYSPITFVQTDKPIYNPGQIVHFRVITLDTSFRPVNQLVSDVNENRIGQWLNTTSSSKILQLSHPLNSEAPKGTYKVVVWIDGKSINHRFKVEQYVLPKFEIKLNLRDEISVGEEEYKVEVCAKYTYGQPVPGIAEVELCRPLDFHISSENDDINYTQPCHKESVEVCMLSQHTRTDESNKLLIDNFLCSTKVEEQGTGIIRSEEKRITFSYVLGKLSFVDTPKIYEHGSIVEGKIKAVHFNDTPISDMSVYLLGSDWSSLRHLLNLTTDIHGIASFSLNTTGMPNEDIDLIVKFSYGGYRTPYFDTGKHKLSVIRPAAPDSKTSSYLDIQKTDQTLACGQEVSIPVQYVIVGETASSGAVDVIYLVSRSRVIMQDSSVTEGEVTFDLAVVPEMAPVVQILVYSMLPSGTIIAHSMNFPTEKCFRNKVSVEFSPSNAVPGEKNTLQLSALPGSLCGLSAVDKSVHIMEPGKRLDAGKIFNILPVTEANSFDYDLEDPSDCLQVRLRRYILPHPRPNREKNSAYEVFKVNCGLKLATNLVYRVPACLKFQGVEYYHSSGKTPFACYYFCQKSQIVQMRTFFPETWIWDLVEVGESGSADVSLTVPDTITTWETEAFCLAPGGFGLAPPVELTVFQPFFLEITLPYSIIRGENFDLKATVFNYLSKCIMVAVTPAPSLDYTLTPLNDVQYSSCLCANERKTFSWTMSPSALGVLNVTISAEAVQSHAACDNEIVSVPERGRIDIVTRSLLVKVFTVLVKHLNVLGLFSLTEEVELQLPMIVVEGSARASVSVLGDILGRALKNLDGLLQMPYGCGEQNMALLAPNIYILEYLRNTEQLTSAIRDKATKFLTSGYQRQLNYKHSDGAYSTFGQGSGNTWLTAFVLRSFSKAQSFIYIDPLKIKETTTWLEEKQKENGCFLRLGELFNNRMKGGVSDEVTLTAYITASMLESNMSVSDPVVNSSLSCLRNSTSDLSNTYTTALLAYTFTLAGDMEMRTLLLQHLDKIALQEGGLLHWNQTSSETSASLAVEISSYVLLASLSASPLSTADLGYSSRIVRWLVKQQNSYGGFSSTQDTVVALQALSLYSTKVFSKEGSSTVTVKSPSGGQHVFDVNQNNKLLYQERQLQDVAGKYTVEVKGSACASVQLSQHYNIPTPTVDTSLSIQVIPEVECNSDTKRKIVYGLLYLFSNRYEGKEQNTNMIIVDMKMLSGFSPVPESLLENYLLVERVDTKDDHVLLYLTGVRQTNPFQLLLNQLPVKNLKPAVVKIYDYYQPSDQAETEYDFPCDIGELHYKLLICTNVLLYRCRS</sequence>
<dbReference type="Pfam" id="PF17789">
    <property type="entry name" value="MG4"/>
    <property type="match status" value="1"/>
</dbReference>
<protein>
    <recommendedName>
        <fullName evidence="15">Alpha-2-macroglobulin-like</fullName>
    </recommendedName>
</protein>
<feature type="signal peptide" evidence="9">
    <location>
        <begin position="1"/>
        <end position="23"/>
    </location>
</feature>
<dbReference type="InterPro" id="IPR011626">
    <property type="entry name" value="Alpha-macroglobulin_TED"/>
</dbReference>
<keyword evidence="4" id="KW-0646">Protease inhibitor</keyword>
<dbReference type="Gene3D" id="2.60.40.1940">
    <property type="match status" value="1"/>
</dbReference>
<dbReference type="SMART" id="SM01419">
    <property type="entry name" value="Thiol-ester_cl"/>
    <property type="match status" value="1"/>
</dbReference>
<dbReference type="Pfam" id="PF17791">
    <property type="entry name" value="MG3"/>
    <property type="match status" value="1"/>
</dbReference>
<dbReference type="InterPro" id="IPR002890">
    <property type="entry name" value="MG2"/>
</dbReference>
<feature type="chain" id="PRO_5044341106" description="Alpha-2-macroglobulin-like" evidence="9">
    <location>
        <begin position="24"/>
        <end position="1429"/>
    </location>
</feature>
<evidence type="ECO:0000313" key="13">
    <source>
        <dbReference type="Ensembl" id="ENSELUP00000081656.1"/>
    </source>
</evidence>
<evidence type="ECO:0000256" key="1">
    <source>
        <dbReference type="ARBA" id="ARBA00004613"/>
    </source>
</evidence>
<dbReference type="GO" id="GO:0005615">
    <property type="term" value="C:extracellular space"/>
    <property type="evidence" value="ECO:0007669"/>
    <property type="project" value="InterPro"/>
</dbReference>
<dbReference type="InterPro" id="IPR009048">
    <property type="entry name" value="A-macroglobulin_rcpt-bd"/>
</dbReference>
<dbReference type="InterPro" id="IPR001599">
    <property type="entry name" value="Macroglobln_a2"/>
</dbReference>
<dbReference type="FunFam" id="2.60.40.1930:FF:000001">
    <property type="entry name" value="CD109 isoform 3"/>
    <property type="match status" value="1"/>
</dbReference>
<dbReference type="Gene3D" id="2.60.40.690">
    <property type="entry name" value="Alpha-macroglobulin, receptor-binding domain"/>
    <property type="match status" value="1"/>
</dbReference>
<dbReference type="InterPro" id="IPR047565">
    <property type="entry name" value="Alpha-macroglob_thiol-ester_cl"/>
</dbReference>
<dbReference type="PANTHER" id="PTHR11412:SF150">
    <property type="entry name" value="ALPHA-2-MACROGLOBULIN-RELATED"/>
    <property type="match status" value="1"/>
</dbReference>
<dbReference type="Ensembl" id="ENSELUT00000093174.1">
    <property type="protein sequence ID" value="ENSELUP00000081656.1"/>
    <property type="gene ID" value="ENSELUG00000044276.1"/>
</dbReference>
<evidence type="ECO:0000313" key="14">
    <source>
        <dbReference type="Proteomes" id="UP000265140"/>
    </source>
</evidence>
<dbReference type="SMART" id="SM01361">
    <property type="entry name" value="A2M_recep"/>
    <property type="match status" value="1"/>
</dbReference>
<keyword evidence="14" id="KW-1185">Reference proteome</keyword>
<dbReference type="InterPro" id="IPR050473">
    <property type="entry name" value="A2M/Complement_sys"/>
</dbReference>
<dbReference type="GeneTree" id="ENSGT00940000162996"/>
<dbReference type="Pfam" id="PF01835">
    <property type="entry name" value="MG2"/>
    <property type="match status" value="1"/>
</dbReference>
<dbReference type="Proteomes" id="UP000265140">
    <property type="component" value="Chromosome 1"/>
</dbReference>
<reference evidence="13" key="3">
    <citation type="submission" date="2025-09" db="UniProtKB">
        <authorList>
            <consortium name="Ensembl"/>
        </authorList>
    </citation>
    <scope>IDENTIFICATION</scope>
</reference>
<dbReference type="Gene3D" id="2.60.40.1930">
    <property type="match status" value="2"/>
</dbReference>
<reference evidence="13 14" key="1">
    <citation type="submission" date="2020-02" db="EMBL/GenBank/DDBJ databases">
        <title>Esox lucius (northern pike) genome, fEsoLuc1, primary haplotype.</title>
        <authorList>
            <person name="Myers G."/>
            <person name="Karagic N."/>
            <person name="Meyer A."/>
            <person name="Pippel M."/>
            <person name="Reichard M."/>
            <person name="Winkler S."/>
            <person name="Tracey A."/>
            <person name="Sims Y."/>
            <person name="Howe K."/>
            <person name="Rhie A."/>
            <person name="Formenti G."/>
            <person name="Durbin R."/>
            <person name="Fedrigo O."/>
            <person name="Jarvis E.D."/>
        </authorList>
    </citation>
    <scope>NUCLEOTIDE SEQUENCE [LARGE SCALE GENOMIC DNA]</scope>
</reference>
<evidence type="ECO:0000256" key="3">
    <source>
        <dbReference type="ARBA" id="ARBA00022525"/>
    </source>
</evidence>
<dbReference type="FunFam" id="2.60.40.10:FF:000312">
    <property type="entry name" value="Alpha-2-macroglobulin like 1"/>
    <property type="match status" value="1"/>
</dbReference>